<dbReference type="SUPFAM" id="SSF158745">
    <property type="entry name" value="LanC-like"/>
    <property type="match status" value="1"/>
</dbReference>
<dbReference type="CDD" id="cd04792">
    <property type="entry name" value="LanM-like"/>
    <property type="match status" value="1"/>
</dbReference>
<keyword evidence="1" id="KW-0862">Zinc</keyword>
<gene>
    <name evidence="3" type="ORF">ENSA7_78630</name>
</gene>
<feature type="binding site" evidence="1">
    <location>
        <position position="1008"/>
    </location>
    <ligand>
        <name>Zn(2+)</name>
        <dbReference type="ChEBI" id="CHEBI:29105"/>
    </ligand>
</feature>
<dbReference type="Proteomes" id="UP000238823">
    <property type="component" value="Unassembled WGS sequence"/>
</dbReference>
<reference evidence="3 4" key="1">
    <citation type="submission" date="2018-03" db="EMBL/GenBank/DDBJ databases">
        <title>Draft Genome Sequences of the Obligatory Marine Myxobacteria Enhygromyxa salina SWB007.</title>
        <authorList>
            <person name="Poehlein A."/>
            <person name="Moghaddam J.A."/>
            <person name="Harms H."/>
            <person name="Alanjari M."/>
            <person name="Koenig G.M."/>
            <person name="Daniel R."/>
            <person name="Schaeberle T.F."/>
        </authorList>
    </citation>
    <scope>NUCLEOTIDE SEQUENCE [LARGE SCALE GENOMIC DNA]</scope>
    <source>
        <strain evidence="3 4">SWB007</strain>
    </source>
</reference>
<dbReference type="GO" id="GO:0031179">
    <property type="term" value="P:peptide modification"/>
    <property type="evidence" value="ECO:0007669"/>
    <property type="project" value="InterPro"/>
</dbReference>
<dbReference type="PIRSF" id="PIRSF037228">
    <property type="entry name" value="Lant_mod_RumM"/>
    <property type="match status" value="1"/>
</dbReference>
<evidence type="ECO:0000313" key="4">
    <source>
        <dbReference type="Proteomes" id="UP000238823"/>
    </source>
</evidence>
<dbReference type="PRINTS" id="PR01950">
    <property type="entry name" value="LANCSUPER"/>
</dbReference>
<evidence type="ECO:0000313" key="3">
    <source>
        <dbReference type="EMBL" id="PRP94326.1"/>
    </source>
</evidence>
<evidence type="ECO:0000259" key="2">
    <source>
        <dbReference type="Pfam" id="PF13575"/>
    </source>
</evidence>
<protein>
    <submittedName>
        <fullName evidence="3">Lanthionine synthetase C-like protein</fullName>
    </submittedName>
</protein>
<keyword evidence="1" id="KW-0479">Metal-binding</keyword>
<dbReference type="InterPro" id="IPR007822">
    <property type="entry name" value="LANC-like"/>
</dbReference>
<dbReference type="OrthoDB" id="9148343at2"/>
<dbReference type="AlphaFoldDB" id="A0A2S9XN75"/>
<dbReference type="SMART" id="SM01260">
    <property type="entry name" value="LANC_like"/>
    <property type="match status" value="1"/>
</dbReference>
<dbReference type="InterPro" id="IPR025410">
    <property type="entry name" value="Lant_dehyd"/>
</dbReference>
<proteinExistence type="predicted"/>
<dbReference type="NCBIfam" id="TIGR03897">
    <property type="entry name" value="lanti_2_LanM"/>
    <property type="match status" value="1"/>
</dbReference>
<accession>A0A2S9XN75</accession>
<organism evidence="3 4">
    <name type="scientific">Enhygromyxa salina</name>
    <dbReference type="NCBI Taxonomy" id="215803"/>
    <lineage>
        <taxon>Bacteria</taxon>
        <taxon>Pseudomonadati</taxon>
        <taxon>Myxococcota</taxon>
        <taxon>Polyangia</taxon>
        <taxon>Nannocystales</taxon>
        <taxon>Nannocystaceae</taxon>
        <taxon>Enhygromyxa</taxon>
    </lineage>
</organism>
<dbReference type="InterPro" id="IPR012341">
    <property type="entry name" value="6hp_glycosidase-like_sf"/>
</dbReference>
<evidence type="ECO:0000256" key="1">
    <source>
        <dbReference type="PIRSR" id="PIRSR607822-1"/>
    </source>
</evidence>
<dbReference type="Gene3D" id="1.50.10.10">
    <property type="match status" value="1"/>
</dbReference>
<name>A0A2S9XN75_9BACT</name>
<dbReference type="EMBL" id="PVNL01000142">
    <property type="protein sequence ID" value="PRP94326.1"/>
    <property type="molecule type" value="Genomic_DNA"/>
</dbReference>
<dbReference type="Pfam" id="PF05147">
    <property type="entry name" value="LANC_like"/>
    <property type="match status" value="1"/>
</dbReference>
<feature type="domain" description="Lantibiotic biosynthesis protein dehydration" evidence="2">
    <location>
        <begin position="224"/>
        <end position="611"/>
    </location>
</feature>
<sequence length="1094" mass="120337">MPSKPDSKLVHDIVERARTIHERLTQVRGGSIDVPRADTFAGAEGLQAWQEALSSRGNPELFARRLHWDDLELSDAAAVYAELPSPDLPSWARALLEILRELGSSPAAGSLADQAPADEAPVPFEHVLGPLVSIARARLCRQLGAELDPRVAASAIRDLERRLLLDLSEMSARSLWVLFINDAPLGLTILSAMVPGAADAQTEYYDRFVQQQLDDRFHTLLTKFPVVGRMWATRICQWVETTAEFLVRLGNDWADLQAFATDQAAATQPFQSLVSIATGLSDAHNGGRQVSILTFDNGFRVVYKPRDLGVSVAYHAFLRWCEAQGLGLGLKALSILEGAGYGWVQHVPHAPCDSDREFSVFYERAGGLLCVLYLLGATDCHFENVIASGEDPHVVDGETLLSPRHDIRDDYEDASLGNNVAERRFRESVIRTNVIPQWRFAPELGSVADISALGSASESAADVQVLLWTAINSDGMRPLYGSAPQSRLQNVPFSSAGPADFIQFLDELRSGFRTTYRFLMARRAELLSTQSPLREFQGKRVRFVYRPTHVYQGQIRAGFDPALQRDGREWSLNHEQLVQAFLTAPDKPRDWAVFRDEIRELEQLDVPYFYCAANGTSLCSRTQQIENFFVETAFDGLLERLKTLSPEDLEFQDQLIRASYAARRVQAFGPVEESASEGHLDPQASPLDPALALEEAERIANDLARTCIRDENGTPHWLDFSYSPSFGTVELNLTGPSLYAGCCGIALFLASLDAVKQTDDYGDLWRSALLPIEGKVGEYSRDDWAEKLGIGGGNGLGGILYALSRIADLRPMEHARMRHLAGQVMNLDVRGLVRSKQETDIIAGAAGFLLGALSAFDAFGDSRYLELAQFCGESIVAKQERDGGGWNQVGCHVPATGFSHGAAGISHALMRLHELGGDESLREAAERGVAYEASVFDRASGNWPVLRDSFSIADADHFRVSWCHGAPGIGSSRLAALESHDHAAGRADLEAAIETTRAHPVTALDQVCCGNLGRLSFLFTAARHQGDIALERAVLTRARWLVERARQQGRYGLFHGEELQVDNPGFFQGNAGIAYTLLRFTHPELLPDVLVFGC</sequence>
<dbReference type="InterPro" id="IPR017146">
    <property type="entry name" value="Lanti_2_LanM"/>
</dbReference>
<dbReference type="Pfam" id="PF13575">
    <property type="entry name" value="DUF4135"/>
    <property type="match status" value="1"/>
</dbReference>
<dbReference type="PRINTS" id="PR01955">
    <property type="entry name" value="LANCFRANKIA"/>
</dbReference>
<comment type="caution">
    <text evidence="3">The sequence shown here is derived from an EMBL/GenBank/DDBJ whole genome shotgun (WGS) entry which is preliminary data.</text>
</comment>
<feature type="binding site" evidence="1">
    <location>
        <position position="963"/>
    </location>
    <ligand>
        <name>Zn(2+)</name>
        <dbReference type="ChEBI" id="CHEBI:29105"/>
    </ligand>
</feature>
<dbReference type="GO" id="GO:0046872">
    <property type="term" value="F:metal ion binding"/>
    <property type="evidence" value="ECO:0007669"/>
    <property type="project" value="UniProtKB-KW"/>
</dbReference>
<dbReference type="RefSeq" id="WP_106094625.1">
    <property type="nucleotide sequence ID" value="NZ_PVNL01000142.1"/>
</dbReference>
<dbReference type="GO" id="GO:0005975">
    <property type="term" value="P:carbohydrate metabolic process"/>
    <property type="evidence" value="ECO:0007669"/>
    <property type="project" value="InterPro"/>
</dbReference>